<reference evidence="2 3" key="1">
    <citation type="submission" date="2021-05" db="EMBL/GenBank/DDBJ databases">
        <title>Ornithinibacillus massiliensis sp. nov.</title>
        <authorList>
            <person name="Iwaza R."/>
            <person name="Lagier J.-C."/>
            <person name="Raoult D."/>
        </authorList>
    </citation>
    <scope>NUCLEOTIDE SEQUENCE [LARGE SCALE GENOMIC DNA]</scope>
    <source>
        <strain evidence="2 3">Marseille-P3601</strain>
    </source>
</reference>
<dbReference type="InterPro" id="IPR036291">
    <property type="entry name" value="NAD(P)-bd_dom_sf"/>
</dbReference>
<dbReference type="Proteomes" id="UP000681870">
    <property type="component" value="Unassembled WGS sequence"/>
</dbReference>
<dbReference type="EMBL" id="JAGXBY010000003">
    <property type="protein sequence ID" value="MBS3680827.1"/>
    <property type="molecule type" value="Genomic_DNA"/>
</dbReference>
<dbReference type="Gene3D" id="3.40.50.720">
    <property type="entry name" value="NAD(P)-binding Rossmann-like Domain"/>
    <property type="match status" value="1"/>
</dbReference>
<dbReference type="SMART" id="SM00829">
    <property type="entry name" value="PKS_ER"/>
    <property type="match status" value="1"/>
</dbReference>
<dbReference type="PROSITE" id="PS01162">
    <property type="entry name" value="QOR_ZETA_CRYSTAL"/>
    <property type="match status" value="1"/>
</dbReference>
<dbReference type="PANTHER" id="PTHR44013">
    <property type="entry name" value="ZINC-TYPE ALCOHOL DEHYDROGENASE-LIKE PROTEIN C16A3.02C"/>
    <property type="match status" value="1"/>
</dbReference>
<proteinExistence type="predicted"/>
<dbReference type="Pfam" id="PF13602">
    <property type="entry name" value="ADH_zinc_N_2"/>
    <property type="match status" value="1"/>
</dbReference>
<evidence type="ECO:0000313" key="3">
    <source>
        <dbReference type="Proteomes" id="UP000681870"/>
    </source>
</evidence>
<dbReference type="Gene3D" id="3.90.180.10">
    <property type="entry name" value="Medium-chain alcohol dehydrogenases, catalytic domain"/>
    <property type="match status" value="1"/>
</dbReference>
<dbReference type="PANTHER" id="PTHR44013:SF1">
    <property type="entry name" value="ZINC-TYPE ALCOHOL DEHYDROGENASE-LIKE PROTEIN C16A3.02C"/>
    <property type="match status" value="1"/>
</dbReference>
<organism evidence="2 3">
    <name type="scientific">Ornithinibacillus massiliensis</name>
    <dbReference type="NCBI Taxonomy" id="1944633"/>
    <lineage>
        <taxon>Bacteria</taxon>
        <taxon>Bacillati</taxon>
        <taxon>Bacillota</taxon>
        <taxon>Bacilli</taxon>
        <taxon>Bacillales</taxon>
        <taxon>Bacillaceae</taxon>
        <taxon>Ornithinibacillus</taxon>
    </lineage>
</organism>
<evidence type="ECO:0000259" key="1">
    <source>
        <dbReference type="SMART" id="SM00829"/>
    </source>
</evidence>
<evidence type="ECO:0000313" key="2">
    <source>
        <dbReference type="EMBL" id="MBS3680827.1"/>
    </source>
</evidence>
<dbReference type="InterPro" id="IPR013154">
    <property type="entry name" value="ADH-like_N"/>
</dbReference>
<dbReference type="SUPFAM" id="SSF50129">
    <property type="entry name" value="GroES-like"/>
    <property type="match status" value="1"/>
</dbReference>
<dbReference type="SUPFAM" id="SSF51735">
    <property type="entry name" value="NAD(P)-binding Rossmann-fold domains"/>
    <property type="match status" value="1"/>
</dbReference>
<feature type="domain" description="Enoyl reductase (ER)" evidence="1">
    <location>
        <begin position="10"/>
        <end position="320"/>
    </location>
</feature>
<gene>
    <name evidence="2" type="ORF">KGF86_11420</name>
</gene>
<keyword evidence="3" id="KW-1185">Reference proteome</keyword>
<dbReference type="InterPro" id="IPR002364">
    <property type="entry name" value="Quin_OxRdtase/zeta-crystal_CS"/>
</dbReference>
<comment type="caution">
    <text evidence="2">The sequence shown here is derived from an EMBL/GenBank/DDBJ whole genome shotgun (WGS) entry which is preliminary data.</text>
</comment>
<protein>
    <submittedName>
        <fullName evidence="2">NAD(P)-dependent alcohol dehydrogenase</fullName>
    </submittedName>
</protein>
<sequence>MKAIITSKYGAPDTLELKEVEKPAPKADEVLVKIHAASVNYGNIVLLRGKPYIARLAFGLRKPKFPIPGGDMAGTIEAIGEKVTEFKIGDEVYGDLSSCGWGTFAEYATAPEKAVAHKPRNLSFQDAAAVPMAATTALQAIRDIGNVTAGQKVLIHGGSGGVGTFAVQIAKALGAEVTTVVSTRNVAIAHALGADHVIDYKKEKLDDKEQLYDLVIGVNGSQRLLTYKQILQSGGRFIHVGGTESQMYKTMLFGPFISMTGNKKIATFLQRPNQGDLIRMKELIEAGQVKPVIDRSFSLQEVPEALMYFEEGHSQGKVVITIC</sequence>
<dbReference type="InterPro" id="IPR020843">
    <property type="entry name" value="ER"/>
</dbReference>
<name>A0ABS5MFG1_9BACI</name>
<dbReference type="InterPro" id="IPR011032">
    <property type="entry name" value="GroES-like_sf"/>
</dbReference>
<dbReference type="InterPro" id="IPR052733">
    <property type="entry name" value="Chloroplast_QOR"/>
</dbReference>
<dbReference type="Pfam" id="PF08240">
    <property type="entry name" value="ADH_N"/>
    <property type="match status" value="1"/>
</dbReference>
<dbReference type="CDD" id="cd08267">
    <property type="entry name" value="MDR1"/>
    <property type="match status" value="1"/>
</dbReference>
<dbReference type="RefSeq" id="WP_211741940.1">
    <property type="nucleotide sequence ID" value="NZ_JAGXBY010000003.1"/>
</dbReference>
<accession>A0ABS5MFG1</accession>